<dbReference type="GO" id="GO:0006679">
    <property type="term" value="P:glucosylceramide biosynthetic process"/>
    <property type="evidence" value="ECO:0007669"/>
    <property type="project" value="TreeGrafter"/>
</dbReference>
<keyword evidence="4" id="KW-0328">Glycosyltransferase</keyword>
<evidence type="ECO:0000256" key="4">
    <source>
        <dbReference type="ARBA" id="ARBA00022676"/>
    </source>
</evidence>
<dbReference type="PANTHER" id="PTHR12726">
    <property type="entry name" value="CERAMIDE GLUCOSYLTRANSFERASE"/>
    <property type="match status" value="1"/>
</dbReference>
<dbReference type="EMBL" id="LT629690">
    <property type="protein sequence ID" value="SDE70207.1"/>
    <property type="molecule type" value="Genomic_DNA"/>
</dbReference>
<dbReference type="GO" id="GO:0016020">
    <property type="term" value="C:membrane"/>
    <property type="evidence" value="ECO:0007669"/>
    <property type="project" value="UniProtKB-SubCell"/>
</dbReference>
<keyword evidence="5 10" id="KW-0808">Transferase</keyword>
<accession>A0A1G7F2T7</accession>
<evidence type="ECO:0000256" key="3">
    <source>
        <dbReference type="ARBA" id="ARBA00004991"/>
    </source>
</evidence>
<organism evidence="10 11">
    <name type="scientific">Terriglobus roseus</name>
    <dbReference type="NCBI Taxonomy" id="392734"/>
    <lineage>
        <taxon>Bacteria</taxon>
        <taxon>Pseudomonadati</taxon>
        <taxon>Acidobacteriota</taxon>
        <taxon>Terriglobia</taxon>
        <taxon>Terriglobales</taxon>
        <taxon>Acidobacteriaceae</taxon>
        <taxon>Terriglobus</taxon>
    </lineage>
</organism>
<comment type="pathway">
    <text evidence="2">Lipid metabolism; sphingolipid metabolism.</text>
</comment>
<name>A0A1G7F2T7_9BACT</name>
<evidence type="ECO:0000313" key="11">
    <source>
        <dbReference type="Proteomes" id="UP000182427"/>
    </source>
</evidence>
<feature type="transmembrane region" description="Helical" evidence="9">
    <location>
        <begin position="329"/>
        <end position="348"/>
    </location>
</feature>
<dbReference type="AlphaFoldDB" id="A0A1G7F2T7"/>
<keyword evidence="11" id="KW-1185">Reference proteome</keyword>
<evidence type="ECO:0000256" key="1">
    <source>
        <dbReference type="ARBA" id="ARBA00004141"/>
    </source>
</evidence>
<keyword evidence="7 9" id="KW-1133">Transmembrane helix</keyword>
<dbReference type="InterPro" id="IPR029044">
    <property type="entry name" value="Nucleotide-diphossugar_trans"/>
</dbReference>
<sequence>MSFVSLSQLTGTGLVSRILFWIAALGSLTALIFCGMAVVAALRFAARHKRVLQRKELFTPPLSVLKPLHGAEPGLERNIESFFQQNYPAPYEILFCARHQDDAGLQIAREVAARYPDRPVRFIAGGEPLYPNPKMFSLGVMSDAATYPHLITSDADARVSPDALLRCVQSLAPGHNVKGHQVVLGSCLYTGYVDRGSLFTWLDAVGKSVEMGAGVLIADMLSGTDFALGPLQILEKKTFLDAGGYEDLGHYWAEDFVLGHRLAEQGKGVEMSTHVIKLMVADQGMARSFRDQLRWMQSTRRSRPAGHFGTGLTFAMPFGLLGFALESSLGNWCAAGVFLGLALVNRWLQAFTMLRVLGAERIVFQTLVYPLRDLLGFVVWCCSYLPADTRYHGTQFRIMPDGRLKAEG</sequence>
<evidence type="ECO:0000256" key="7">
    <source>
        <dbReference type="ARBA" id="ARBA00022989"/>
    </source>
</evidence>
<dbReference type="PANTHER" id="PTHR12726:SF0">
    <property type="entry name" value="CERAMIDE GLUCOSYLTRANSFERASE"/>
    <property type="match status" value="1"/>
</dbReference>
<reference evidence="10 11" key="1">
    <citation type="submission" date="2016-10" db="EMBL/GenBank/DDBJ databases">
        <authorList>
            <person name="de Groot N.N."/>
        </authorList>
    </citation>
    <scope>NUCLEOTIDE SEQUENCE [LARGE SCALE GENOMIC DNA]</scope>
    <source>
        <strain evidence="10 11">GAS232</strain>
    </source>
</reference>
<dbReference type="Pfam" id="PF13506">
    <property type="entry name" value="Glyco_transf_21"/>
    <property type="match status" value="1"/>
</dbReference>
<keyword evidence="6 9" id="KW-0812">Transmembrane</keyword>
<dbReference type="Proteomes" id="UP000182427">
    <property type="component" value="Chromosome I"/>
</dbReference>
<feature type="transmembrane region" description="Helical" evidence="9">
    <location>
        <begin position="304"/>
        <end position="323"/>
    </location>
</feature>
<dbReference type="RefSeq" id="WP_083343498.1">
    <property type="nucleotide sequence ID" value="NZ_LT629690.1"/>
</dbReference>
<comment type="subcellular location">
    <subcellularLocation>
        <location evidence="1">Membrane</location>
        <topology evidence="1">Multi-pass membrane protein</topology>
    </subcellularLocation>
</comment>
<evidence type="ECO:0000256" key="2">
    <source>
        <dbReference type="ARBA" id="ARBA00004760"/>
    </source>
</evidence>
<dbReference type="OrthoDB" id="9030258at2"/>
<evidence type="ECO:0000256" key="6">
    <source>
        <dbReference type="ARBA" id="ARBA00022692"/>
    </source>
</evidence>
<comment type="pathway">
    <text evidence="3">Sphingolipid metabolism.</text>
</comment>
<dbReference type="Gene3D" id="3.90.550.10">
    <property type="entry name" value="Spore Coat Polysaccharide Biosynthesis Protein SpsA, Chain A"/>
    <property type="match status" value="1"/>
</dbReference>
<evidence type="ECO:0000313" key="10">
    <source>
        <dbReference type="EMBL" id="SDE70207.1"/>
    </source>
</evidence>
<proteinExistence type="predicted"/>
<keyword evidence="8 9" id="KW-0472">Membrane</keyword>
<dbReference type="SUPFAM" id="SSF53448">
    <property type="entry name" value="Nucleotide-diphospho-sugar transferases"/>
    <property type="match status" value="1"/>
</dbReference>
<protein>
    <submittedName>
        <fullName evidence="10">Ceramide glucosyltransferase</fullName>
    </submittedName>
</protein>
<feature type="transmembrane region" description="Helical" evidence="9">
    <location>
        <begin position="20"/>
        <end position="45"/>
    </location>
</feature>
<gene>
    <name evidence="10" type="ORF">SAMN05444167_0192</name>
</gene>
<evidence type="ECO:0000256" key="9">
    <source>
        <dbReference type="SAM" id="Phobius"/>
    </source>
</evidence>
<dbReference type="GO" id="GO:0008120">
    <property type="term" value="F:ceramide glucosyltransferase activity"/>
    <property type="evidence" value="ECO:0007669"/>
    <property type="project" value="TreeGrafter"/>
</dbReference>
<evidence type="ECO:0000256" key="8">
    <source>
        <dbReference type="ARBA" id="ARBA00023136"/>
    </source>
</evidence>
<dbReference type="InterPro" id="IPR025993">
    <property type="entry name" value="Ceramide_glucosylTrfase"/>
</dbReference>
<evidence type="ECO:0000256" key="5">
    <source>
        <dbReference type="ARBA" id="ARBA00022679"/>
    </source>
</evidence>